<protein>
    <submittedName>
        <fullName evidence="1">Uncharacterized protein</fullName>
    </submittedName>
</protein>
<reference evidence="1" key="1">
    <citation type="journal article" date="2020" name="Nature">
        <title>Giant virus diversity and host interactions through global metagenomics.</title>
        <authorList>
            <person name="Schulz F."/>
            <person name="Roux S."/>
            <person name="Paez-Espino D."/>
            <person name="Jungbluth S."/>
            <person name="Walsh D.A."/>
            <person name="Denef V.J."/>
            <person name="McMahon K.D."/>
            <person name="Konstantinidis K.T."/>
            <person name="Eloe-Fadrosh E.A."/>
            <person name="Kyrpides N.C."/>
            <person name="Woyke T."/>
        </authorList>
    </citation>
    <scope>NUCLEOTIDE SEQUENCE</scope>
    <source>
        <strain evidence="1">GVMAG-M-3300023184-120</strain>
    </source>
</reference>
<dbReference type="AlphaFoldDB" id="A0A6C0HIS4"/>
<accession>A0A6C0HIS4</accession>
<organism evidence="1">
    <name type="scientific">viral metagenome</name>
    <dbReference type="NCBI Taxonomy" id="1070528"/>
    <lineage>
        <taxon>unclassified sequences</taxon>
        <taxon>metagenomes</taxon>
        <taxon>organismal metagenomes</taxon>
    </lineage>
</organism>
<evidence type="ECO:0000313" key="1">
    <source>
        <dbReference type="EMBL" id="QHT80399.1"/>
    </source>
</evidence>
<dbReference type="EMBL" id="MN739968">
    <property type="protein sequence ID" value="QHT80399.1"/>
    <property type="molecule type" value="Genomic_DNA"/>
</dbReference>
<name>A0A6C0HIS4_9ZZZZ</name>
<sequence length="101" mass="11739">MVLYPRNASIFHCVFNTNQRHGEIYSAISADVNRICNTDYPVVPHMIRNFDTTEDLRQELNIPQDAIVFGRYGGVESFNIDFVYRVIQNILETRSDVFSYS</sequence>
<proteinExistence type="predicted"/>